<dbReference type="AlphaFoldDB" id="A0A8X7BDP5"/>
<evidence type="ECO:0000313" key="1">
    <source>
        <dbReference type="EMBL" id="GFY26854.1"/>
    </source>
</evidence>
<gene>
    <name evidence="1" type="ORF">TNCV_929951</name>
</gene>
<name>A0A8X7BDP5_TRICX</name>
<sequence length="99" mass="11310">MDDNLRPHQVVIVEEYLEGLGELEQSLLRVWSSLPITVTDNLIDSVEIRCHQCIEARGYVFRLGTLGMGLGRIRFVGAKNWRMDIDYNDAINDCVMIKA</sequence>
<dbReference type="Proteomes" id="UP000887159">
    <property type="component" value="Unassembled WGS sequence"/>
</dbReference>
<accession>A0A8X7BDP5</accession>
<keyword evidence="2" id="KW-1185">Reference proteome</keyword>
<evidence type="ECO:0000313" key="2">
    <source>
        <dbReference type="Proteomes" id="UP000887159"/>
    </source>
</evidence>
<reference evidence="1" key="1">
    <citation type="submission" date="2020-08" db="EMBL/GenBank/DDBJ databases">
        <title>Multicomponent nature underlies the extraordinary mechanical properties of spider dragline silk.</title>
        <authorList>
            <person name="Kono N."/>
            <person name="Nakamura H."/>
            <person name="Mori M."/>
            <person name="Yoshida Y."/>
            <person name="Ohtoshi R."/>
            <person name="Malay A.D."/>
            <person name="Moran D.A.P."/>
            <person name="Tomita M."/>
            <person name="Numata K."/>
            <person name="Arakawa K."/>
        </authorList>
    </citation>
    <scope>NUCLEOTIDE SEQUENCE</scope>
</reference>
<comment type="caution">
    <text evidence="1">The sequence shown here is derived from an EMBL/GenBank/DDBJ whole genome shotgun (WGS) entry which is preliminary data.</text>
</comment>
<organism evidence="1 2">
    <name type="scientific">Trichonephila clavipes</name>
    <name type="common">Golden silk orbweaver</name>
    <name type="synonym">Nephila clavipes</name>
    <dbReference type="NCBI Taxonomy" id="2585209"/>
    <lineage>
        <taxon>Eukaryota</taxon>
        <taxon>Metazoa</taxon>
        <taxon>Ecdysozoa</taxon>
        <taxon>Arthropoda</taxon>
        <taxon>Chelicerata</taxon>
        <taxon>Arachnida</taxon>
        <taxon>Araneae</taxon>
        <taxon>Araneomorphae</taxon>
        <taxon>Entelegynae</taxon>
        <taxon>Araneoidea</taxon>
        <taxon>Nephilidae</taxon>
        <taxon>Trichonephila</taxon>
    </lineage>
</organism>
<proteinExistence type="predicted"/>
<protein>
    <submittedName>
        <fullName evidence="1">Uncharacterized protein</fullName>
    </submittedName>
</protein>
<dbReference type="EMBL" id="BMAU01021378">
    <property type="protein sequence ID" value="GFY26854.1"/>
    <property type="molecule type" value="Genomic_DNA"/>
</dbReference>